<keyword evidence="1" id="KW-0472">Membrane</keyword>
<feature type="transmembrane region" description="Helical" evidence="1">
    <location>
        <begin position="12"/>
        <end position="31"/>
    </location>
</feature>
<dbReference type="Proteomes" id="UP001596043">
    <property type="component" value="Unassembled WGS sequence"/>
</dbReference>
<dbReference type="RefSeq" id="WP_379978640.1">
    <property type="nucleotide sequence ID" value="NZ_JBHSFV010000006.1"/>
</dbReference>
<accession>A0ABV9HW83</accession>
<proteinExistence type="predicted"/>
<dbReference type="EMBL" id="JBHSFV010000006">
    <property type="protein sequence ID" value="MFC4634409.1"/>
    <property type="molecule type" value="Genomic_DNA"/>
</dbReference>
<dbReference type="Pfam" id="PF20113">
    <property type="entry name" value="DUF6503"/>
    <property type="match status" value="1"/>
</dbReference>
<name>A0ABV9HW83_9FLAO</name>
<comment type="caution">
    <text evidence="2">The sequence shown here is derived from an EMBL/GenBank/DDBJ whole genome shotgun (WGS) entry which is preliminary data.</text>
</comment>
<sequence length="264" mass="30523">MTPSQNAHSSRSYLLFFLSSSIFIFVFLTSACTPKTPEVQEIVDQAIARSGGSTIENAEIQFKFRDYYYRAKREDGSRIFERCRDVACLLERDVLNSEGDFIRFRESAPIQVPDSMKQKYANSINSVHYFSVLPYGLNDPAVTKTLVDIHDVKGKSYYRVKVTFDEEGGGEDFQDQYMYWISTKDFTVDYLAYNYQVDEGGTRFREAFNERMINGVRFVDYRNYKPKTQFPLLTDLDAQFENNELILLSTIATENPEVTPLVSQ</sequence>
<evidence type="ECO:0000256" key="1">
    <source>
        <dbReference type="SAM" id="Phobius"/>
    </source>
</evidence>
<gene>
    <name evidence="2" type="ORF">ACFO3O_10855</name>
</gene>
<reference evidence="3" key="1">
    <citation type="journal article" date="2019" name="Int. J. Syst. Evol. Microbiol.">
        <title>The Global Catalogue of Microorganisms (GCM) 10K type strain sequencing project: providing services to taxonomists for standard genome sequencing and annotation.</title>
        <authorList>
            <consortium name="The Broad Institute Genomics Platform"/>
            <consortium name="The Broad Institute Genome Sequencing Center for Infectious Disease"/>
            <person name="Wu L."/>
            <person name="Ma J."/>
        </authorList>
    </citation>
    <scope>NUCLEOTIDE SEQUENCE [LARGE SCALE GENOMIC DNA]</scope>
    <source>
        <strain evidence="3">YJ-61-S</strain>
    </source>
</reference>
<keyword evidence="1" id="KW-1133">Transmembrane helix</keyword>
<evidence type="ECO:0000313" key="3">
    <source>
        <dbReference type="Proteomes" id="UP001596043"/>
    </source>
</evidence>
<evidence type="ECO:0000313" key="2">
    <source>
        <dbReference type="EMBL" id="MFC4634409.1"/>
    </source>
</evidence>
<keyword evidence="1" id="KW-0812">Transmembrane</keyword>
<organism evidence="2 3">
    <name type="scientific">Dokdonia ponticola</name>
    <dbReference type="NCBI Taxonomy" id="2041041"/>
    <lineage>
        <taxon>Bacteria</taxon>
        <taxon>Pseudomonadati</taxon>
        <taxon>Bacteroidota</taxon>
        <taxon>Flavobacteriia</taxon>
        <taxon>Flavobacteriales</taxon>
        <taxon>Flavobacteriaceae</taxon>
        <taxon>Dokdonia</taxon>
    </lineage>
</organism>
<protein>
    <submittedName>
        <fullName evidence="2">DUF6503 family protein</fullName>
    </submittedName>
</protein>
<keyword evidence="3" id="KW-1185">Reference proteome</keyword>
<dbReference type="InterPro" id="IPR045444">
    <property type="entry name" value="DUF6503"/>
</dbReference>